<keyword evidence="4" id="KW-1185">Reference proteome</keyword>
<reference evidence="2 4" key="1">
    <citation type="submission" date="2016-10" db="EMBL/GenBank/DDBJ databases">
        <authorList>
            <person name="Varghese N."/>
            <person name="Submissions S."/>
        </authorList>
    </citation>
    <scope>NUCLEOTIDE SEQUENCE [LARGE SCALE GENOMIC DNA]</scope>
    <source>
        <strain evidence="2 4">CGMCC 1.7071</strain>
    </source>
</reference>
<protein>
    <submittedName>
        <fullName evidence="1">Uncharacterized protein</fullName>
    </submittedName>
</protein>
<dbReference type="Proteomes" id="UP000183063">
    <property type="component" value="Unassembled WGS sequence"/>
</dbReference>
<proteinExistence type="predicted"/>
<dbReference type="STRING" id="501024.RTCCBAU85039_5062"/>
<gene>
    <name evidence="1" type="ORF">RTCCBAU85039_5062</name>
    <name evidence="2" type="ORF">SAMN05216228_102745</name>
</gene>
<dbReference type="EMBL" id="FOCV01000027">
    <property type="protein sequence ID" value="SEO85745.1"/>
    <property type="molecule type" value="Genomic_DNA"/>
</dbReference>
<reference evidence="3" key="3">
    <citation type="submission" date="2016-10" db="EMBL/GenBank/DDBJ databases">
        <authorList>
            <person name="Wibberg D."/>
        </authorList>
    </citation>
    <scope>NUCLEOTIDE SEQUENCE [LARGE SCALE GENOMIC DNA]</scope>
</reference>
<evidence type="ECO:0000313" key="3">
    <source>
        <dbReference type="Proteomes" id="UP000183063"/>
    </source>
</evidence>
<evidence type="ECO:0000313" key="2">
    <source>
        <dbReference type="EMBL" id="SEO85745.1"/>
    </source>
</evidence>
<sequence length="75" mass="8198">MDDDELAMIEAEYQGNDIFVVSNDPLIGRLELVADEGGVVEVRLDRATAEDLLSALVQFLDQGEGEDAPKFSTLQ</sequence>
<evidence type="ECO:0000313" key="1">
    <source>
        <dbReference type="EMBL" id="SEI14267.1"/>
    </source>
</evidence>
<accession>A0A1H8T4M3</accession>
<evidence type="ECO:0000313" key="4">
    <source>
        <dbReference type="Proteomes" id="UP000198939"/>
    </source>
</evidence>
<organism evidence="1 3">
    <name type="scientific">Rhizobium tibeticum</name>
    <dbReference type="NCBI Taxonomy" id="501024"/>
    <lineage>
        <taxon>Bacteria</taxon>
        <taxon>Pseudomonadati</taxon>
        <taxon>Pseudomonadota</taxon>
        <taxon>Alphaproteobacteria</taxon>
        <taxon>Hyphomicrobiales</taxon>
        <taxon>Rhizobiaceae</taxon>
        <taxon>Rhizobium/Agrobacterium group</taxon>
        <taxon>Rhizobium</taxon>
    </lineage>
</organism>
<reference evidence="1" key="2">
    <citation type="submission" date="2016-10" db="EMBL/GenBank/DDBJ databases">
        <authorList>
            <person name="de Groot N.N."/>
        </authorList>
    </citation>
    <scope>NUCLEOTIDE SEQUENCE [LARGE SCALE GENOMIC DNA]</scope>
    <source>
        <strain evidence="1">CCBAU85039</strain>
    </source>
</reference>
<name>A0A1H8T4M3_9HYPH</name>
<dbReference type="RefSeq" id="WP_072379599.1">
    <property type="nucleotide sequence ID" value="NZ_FNXB01000036.1"/>
</dbReference>
<dbReference type="Proteomes" id="UP000198939">
    <property type="component" value="Unassembled WGS sequence"/>
</dbReference>
<dbReference type="EMBL" id="FNXB01000036">
    <property type="protein sequence ID" value="SEI14267.1"/>
    <property type="molecule type" value="Genomic_DNA"/>
</dbReference>
<dbReference type="AlphaFoldDB" id="A0A1H8T4M3"/>